<evidence type="ECO:0000256" key="1">
    <source>
        <dbReference type="SAM" id="Phobius"/>
    </source>
</evidence>
<evidence type="ECO:0000256" key="2">
    <source>
        <dbReference type="SAM" id="SignalP"/>
    </source>
</evidence>
<feature type="transmembrane region" description="Helical" evidence="1">
    <location>
        <begin position="40"/>
        <end position="60"/>
    </location>
</feature>
<dbReference type="AlphaFoldDB" id="A0A7S8C6L0"/>
<feature type="transmembrane region" description="Helical" evidence="1">
    <location>
        <begin position="97"/>
        <end position="129"/>
    </location>
</feature>
<reference evidence="3 4" key="1">
    <citation type="submission" date="2020-06" db="EMBL/GenBank/DDBJ databases">
        <title>Genome sequence of 2 isolates from Red Sea Mangroves.</title>
        <authorList>
            <person name="Sefrji F."/>
            <person name="Michoud G."/>
            <person name="Merlino G."/>
            <person name="Daffonchio D."/>
        </authorList>
    </citation>
    <scope>NUCLEOTIDE SEQUENCE [LARGE SCALE GENOMIC DNA]</scope>
    <source>
        <strain evidence="3 4">R1DC25</strain>
    </source>
</reference>
<dbReference type="InterPro" id="IPR007038">
    <property type="entry name" value="HupE_UreJ"/>
</dbReference>
<keyword evidence="2" id="KW-0732">Signal</keyword>
<evidence type="ECO:0000313" key="3">
    <source>
        <dbReference type="EMBL" id="QPC44164.1"/>
    </source>
</evidence>
<feature type="transmembrane region" description="Helical" evidence="1">
    <location>
        <begin position="67"/>
        <end position="91"/>
    </location>
</feature>
<dbReference type="Pfam" id="PF04955">
    <property type="entry name" value="HupE_UreJ"/>
    <property type="match status" value="1"/>
</dbReference>
<dbReference type="KEGG" id="kmn:HW532_16555"/>
<accession>A0A7S8C6L0</accession>
<dbReference type="Proteomes" id="UP000593594">
    <property type="component" value="Chromosome"/>
</dbReference>
<sequence>MRSFIRIAAPAALFALVTVEPASAHVGAGSTSSFAAGLTHPLGGLDHILAMVAVGLWAALKGGRALWVWPCAFVGVMLVGGALGMAGMPLAFVEPGILASIVALGILVALAVDLPVAAGAVLIGVFALFHGHAHGMEAPAAGTALLYAAGFALATAGLHGVGVLFGLVSRDALWRNVIRGAGAATAAAGLALAVV</sequence>
<dbReference type="EMBL" id="CP058214">
    <property type="protein sequence ID" value="QPC44164.1"/>
    <property type="molecule type" value="Genomic_DNA"/>
</dbReference>
<keyword evidence="1" id="KW-0472">Membrane</keyword>
<feature type="chain" id="PRO_5032889678" evidence="2">
    <location>
        <begin position="25"/>
        <end position="195"/>
    </location>
</feature>
<dbReference type="PIRSF" id="PIRSF016919">
    <property type="entry name" value="HupE_UreJ"/>
    <property type="match status" value="1"/>
</dbReference>
<gene>
    <name evidence="3" type="ORF">HW532_16555</name>
</gene>
<feature type="transmembrane region" description="Helical" evidence="1">
    <location>
        <begin position="141"/>
        <end position="165"/>
    </location>
</feature>
<proteinExistence type="predicted"/>
<keyword evidence="1" id="KW-0812">Transmembrane</keyword>
<protein>
    <submittedName>
        <fullName evidence="3">HupE/UreJ family protein</fullName>
    </submittedName>
</protein>
<organism evidence="3 4">
    <name type="scientific">Kaustia mangrovi</name>
    <dbReference type="NCBI Taxonomy" id="2593653"/>
    <lineage>
        <taxon>Bacteria</taxon>
        <taxon>Pseudomonadati</taxon>
        <taxon>Pseudomonadota</taxon>
        <taxon>Alphaproteobacteria</taxon>
        <taxon>Hyphomicrobiales</taxon>
        <taxon>Parvibaculaceae</taxon>
        <taxon>Kaustia</taxon>
    </lineage>
</organism>
<evidence type="ECO:0000313" key="4">
    <source>
        <dbReference type="Proteomes" id="UP000593594"/>
    </source>
</evidence>
<name>A0A7S8C6L0_9HYPH</name>
<feature type="signal peptide" evidence="2">
    <location>
        <begin position="1"/>
        <end position="24"/>
    </location>
</feature>
<keyword evidence="1" id="KW-1133">Transmembrane helix</keyword>
<dbReference type="RefSeq" id="WP_213161530.1">
    <property type="nucleotide sequence ID" value="NZ_CP058214.1"/>
</dbReference>
<keyword evidence="4" id="KW-1185">Reference proteome</keyword>